<protein>
    <submittedName>
        <fullName evidence="3">YcxB-like protein</fullName>
    </submittedName>
</protein>
<dbReference type="Proteomes" id="UP000282211">
    <property type="component" value="Unassembled WGS sequence"/>
</dbReference>
<dbReference type="InParanoid" id="A0A420WET0"/>
<evidence type="ECO:0000313" key="3">
    <source>
        <dbReference type="EMBL" id="RKQ69487.1"/>
    </source>
</evidence>
<dbReference type="Pfam" id="PF14317">
    <property type="entry name" value="YcxB"/>
    <property type="match status" value="1"/>
</dbReference>
<feature type="domain" description="YcxB-like C-terminal" evidence="2">
    <location>
        <begin position="77"/>
        <end position="135"/>
    </location>
</feature>
<accession>A0A420WET0</accession>
<feature type="transmembrane region" description="Helical" evidence="1">
    <location>
        <begin position="6"/>
        <end position="27"/>
    </location>
</feature>
<reference evidence="3 4" key="1">
    <citation type="submission" date="2018-10" db="EMBL/GenBank/DDBJ databases">
        <title>Genomic Encyclopedia of Type Strains, Phase IV (KMG-IV): sequencing the most valuable type-strain genomes for metagenomic binning, comparative biology and taxonomic classification.</title>
        <authorList>
            <person name="Goeker M."/>
        </authorList>
    </citation>
    <scope>NUCLEOTIDE SEQUENCE [LARGE SCALE GENOMIC DNA]</scope>
    <source>
        <strain evidence="3 4">DSM 22008</strain>
    </source>
</reference>
<feature type="transmembrane region" description="Helical" evidence="1">
    <location>
        <begin position="34"/>
        <end position="55"/>
    </location>
</feature>
<dbReference type="AlphaFoldDB" id="A0A420WET0"/>
<evidence type="ECO:0000313" key="4">
    <source>
        <dbReference type="Proteomes" id="UP000282211"/>
    </source>
</evidence>
<keyword evidence="1" id="KW-1133">Transmembrane helix</keyword>
<gene>
    <name evidence="3" type="ORF">DES40_2288</name>
</gene>
<proteinExistence type="predicted"/>
<dbReference type="RefSeq" id="WP_170144975.1">
    <property type="nucleotide sequence ID" value="NZ_RBII01000002.1"/>
</dbReference>
<evidence type="ECO:0000256" key="1">
    <source>
        <dbReference type="SAM" id="Phobius"/>
    </source>
</evidence>
<sequence length="147" mass="16614">MVLLILCAIITMVTPIIIFTLVAEFFLGQELKRIGTLIGLILGFCVFGKWGGSFFDDYVFDKRQVDLGEDFVSDYTFTESGIIVIETGRHTEIKWSAISSLEQTPSYIGLLCKGLFYYLPREVIGDTASQNQFISQCQLWMENAKTD</sequence>
<dbReference type="InterPro" id="IPR025588">
    <property type="entry name" value="YcxB-like_C"/>
</dbReference>
<comment type="caution">
    <text evidence="3">The sequence shown here is derived from an EMBL/GenBank/DDBJ whole genome shotgun (WGS) entry which is preliminary data.</text>
</comment>
<keyword evidence="4" id="KW-1185">Reference proteome</keyword>
<keyword evidence="1" id="KW-0812">Transmembrane</keyword>
<organism evidence="3 4">
    <name type="scientific">Litorimonas taeanensis</name>
    <dbReference type="NCBI Taxonomy" id="568099"/>
    <lineage>
        <taxon>Bacteria</taxon>
        <taxon>Pseudomonadati</taxon>
        <taxon>Pseudomonadota</taxon>
        <taxon>Alphaproteobacteria</taxon>
        <taxon>Maricaulales</taxon>
        <taxon>Robiginitomaculaceae</taxon>
    </lineage>
</organism>
<dbReference type="EMBL" id="RBII01000002">
    <property type="protein sequence ID" value="RKQ69487.1"/>
    <property type="molecule type" value="Genomic_DNA"/>
</dbReference>
<keyword evidence="1" id="KW-0472">Membrane</keyword>
<name>A0A420WET0_9PROT</name>
<evidence type="ECO:0000259" key="2">
    <source>
        <dbReference type="Pfam" id="PF14317"/>
    </source>
</evidence>